<evidence type="ECO:0000256" key="2">
    <source>
        <dbReference type="ARBA" id="ARBA00004496"/>
    </source>
</evidence>
<dbReference type="InterPro" id="IPR048641">
    <property type="entry name" value="RlmN_N"/>
</dbReference>
<dbReference type="GO" id="GO:0008173">
    <property type="term" value="F:RNA methyltransferase activity"/>
    <property type="evidence" value="ECO:0007669"/>
    <property type="project" value="InterPro"/>
</dbReference>
<comment type="caution">
    <text evidence="13">The sequence shown here is derived from an EMBL/GenBank/DDBJ whole genome shotgun (WGS) entry which is preliminary data.</text>
</comment>
<dbReference type="SFLD" id="SFLDG01062">
    <property type="entry name" value="methyltransferase_(Class_A)"/>
    <property type="match status" value="1"/>
</dbReference>
<dbReference type="EMBL" id="PEWA01000002">
    <property type="protein sequence ID" value="PIU73855.1"/>
    <property type="molecule type" value="Genomic_DNA"/>
</dbReference>
<dbReference type="PANTHER" id="PTHR30544:SF5">
    <property type="entry name" value="RADICAL SAM CORE DOMAIN-CONTAINING PROTEIN"/>
    <property type="match status" value="1"/>
</dbReference>
<dbReference type="PIRSF" id="PIRSF006004">
    <property type="entry name" value="CHP00048"/>
    <property type="match status" value="1"/>
</dbReference>
<keyword evidence="10" id="KW-0408">Iron</keyword>
<dbReference type="CDD" id="cd01335">
    <property type="entry name" value="Radical_SAM"/>
    <property type="match status" value="1"/>
</dbReference>
<dbReference type="AlphaFoldDB" id="A0A2M7ATA7"/>
<dbReference type="Proteomes" id="UP000231407">
    <property type="component" value="Unassembled WGS sequence"/>
</dbReference>
<evidence type="ECO:0000256" key="6">
    <source>
        <dbReference type="ARBA" id="ARBA00022603"/>
    </source>
</evidence>
<dbReference type="PANTHER" id="PTHR30544">
    <property type="entry name" value="23S RRNA METHYLTRANSFERASE"/>
    <property type="match status" value="1"/>
</dbReference>
<dbReference type="Gene3D" id="1.10.150.530">
    <property type="match status" value="1"/>
</dbReference>
<organism evidence="13 14">
    <name type="scientific">Candidatus Shapirobacteria bacterium CG06_land_8_20_14_3_00_40_12</name>
    <dbReference type="NCBI Taxonomy" id="1974881"/>
    <lineage>
        <taxon>Bacteria</taxon>
        <taxon>Candidatus Shapironibacteriota</taxon>
    </lineage>
</organism>
<feature type="domain" description="Radical SAM core" evidence="12">
    <location>
        <begin position="89"/>
        <end position="328"/>
    </location>
</feature>
<dbReference type="GO" id="GO:0051539">
    <property type="term" value="F:4 iron, 4 sulfur cluster binding"/>
    <property type="evidence" value="ECO:0007669"/>
    <property type="project" value="UniProtKB-KW"/>
</dbReference>
<dbReference type="Pfam" id="PF21016">
    <property type="entry name" value="RlmN_N"/>
    <property type="match status" value="1"/>
</dbReference>
<accession>A0A2M7ATA7</accession>
<sequence length="346" mass="38919">MDLSTITKYLQSLSLPAFRRRQIVKNYFSGHFTNFTQMTDLPLELRTTLDQNFPLLSVKEINLLSTTNSQKALLKLKDGQKIETVLLDYHDWLSVCASTQVGCPLGCKFCATGKMGFIRNLTSEEIVDQIIFWNNYLINRHCEKSSTKQSPQGGYPYVGRVAFMGMGEPFLNWDNLILALNTIRSRDGLNLGNRKISISTAGIVPRIYEFADLNTEINLALSLHSAIQSTREILMPIAQKYSLPDLLTALHYYTHKTSRQLFLEFAPIADINDAQKEIDALIKLLKSDKLFFLNLIPLNPVKGGLVPSTKLKLIEKQLTAAHIDYSLRHSLGQSINSACGQLATFS</sequence>
<protein>
    <recommendedName>
        <fullName evidence="12">Radical SAM core domain-containing protein</fullName>
    </recommendedName>
</protein>
<keyword evidence="6" id="KW-0489">Methyltransferase</keyword>
<keyword evidence="3" id="KW-0004">4Fe-4S</keyword>
<keyword evidence="11" id="KW-0411">Iron-sulfur</keyword>
<reference evidence="14" key="1">
    <citation type="submission" date="2017-09" db="EMBL/GenBank/DDBJ databases">
        <title>Depth-based differentiation of microbial function through sediment-hosted aquifers and enrichment of novel symbionts in the deep terrestrial subsurface.</title>
        <authorList>
            <person name="Probst A.J."/>
            <person name="Ladd B."/>
            <person name="Jarett J.K."/>
            <person name="Geller-Mcgrath D.E."/>
            <person name="Sieber C.M.K."/>
            <person name="Emerson J.B."/>
            <person name="Anantharaman K."/>
            <person name="Thomas B.C."/>
            <person name="Malmstrom R."/>
            <person name="Stieglmeier M."/>
            <person name="Klingl A."/>
            <person name="Woyke T."/>
            <person name="Ryan C.M."/>
            <person name="Banfield J.F."/>
        </authorList>
    </citation>
    <scope>NUCLEOTIDE SEQUENCE [LARGE SCALE GENOMIC DNA]</scope>
</reference>
<evidence type="ECO:0000256" key="10">
    <source>
        <dbReference type="ARBA" id="ARBA00023004"/>
    </source>
</evidence>
<dbReference type="InterPro" id="IPR013785">
    <property type="entry name" value="Aldolase_TIM"/>
</dbReference>
<dbReference type="GO" id="GO:0005737">
    <property type="term" value="C:cytoplasm"/>
    <property type="evidence" value="ECO:0007669"/>
    <property type="project" value="UniProtKB-SubCell"/>
</dbReference>
<keyword evidence="4" id="KW-0963">Cytoplasm</keyword>
<gene>
    <name evidence="13" type="ORF">COS78_00200</name>
</gene>
<comment type="cofactor">
    <cofactor evidence="1">
        <name>[4Fe-4S] cluster</name>
        <dbReference type="ChEBI" id="CHEBI:49883"/>
    </cofactor>
</comment>
<dbReference type="PROSITE" id="PS51918">
    <property type="entry name" value="RADICAL_SAM"/>
    <property type="match status" value="1"/>
</dbReference>
<proteinExistence type="predicted"/>
<evidence type="ECO:0000256" key="1">
    <source>
        <dbReference type="ARBA" id="ARBA00001966"/>
    </source>
</evidence>
<evidence type="ECO:0000259" key="12">
    <source>
        <dbReference type="PROSITE" id="PS51918"/>
    </source>
</evidence>
<evidence type="ECO:0000256" key="8">
    <source>
        <dbReference type="ARBA" id="ARBA00022691"/>
    </source>
</evidence>
<dbReference type="InterPro" id="IPR007197">
    <property type="entry name" value="rSAM"/>
</dbReference>
<evidence type="ECO:0000313" key="13">
    <source>
        <dbReference type="EMBL" id="PIU73855.1"/>
    </source>
</evidence>
<keyword evidence="8" id="KW-0949">S-adenosyl-L-methionine</keyword>
<evidence type="ECO:0000256" key="11">
    <source>
        <dbReference type="ARBA" id="ARBA00023014"/>
    </source>
</evidence>
<evidence type="ECO:0000256" key="5">
    <source>
        <dbReference type="ARBA" id="ARBA00022552"/>
    </source>
</evidence>
<evidence type="ECO:0000256" key="4">
    <source>
        <dbReference type="ARBA" id="ARBA00022490"/>
    </source>
</evidence>
<dbReference type="GO" id="GO:0030488">
    <property type="term" value="P:tRNA methylation"/>
    <property type="evidence" value="ECO:0007669"/>
    <property type="project" value="TreeGrafter"/>
</dbReference>
<keyword evidence="7" id="KW-0808">Transferase</keyword>
<dbReference type="GO" id="GO:0046872">
    <property type="term" value="F:metal ion binding"/>
    <property type="evidence" value="ECO:0007669"/>
    <property type="project" value="UniProtKB-KW"/>
</dbReference>
<dbReference type="InterPro" id="IPR040072">
    <property type="entry name" value="Methyltransferase_A"/>
</dbReference>
<evidence type="ECO:0000256" key="7">
    <source>
        <dbReference type="ARBA" id="ARBA00022679"/>
    </source>
</evidence>
<dbReference type="SFLD" id="SFLDF00275">
    <property type="entry name" value="adenosine_C2_methyltransferase"/>
    <property type="match status" value="1"/>
</dbReference>
<dbReference type="Gene3D" id="3.20.20.70">
    <property type="entry name" value="Aldolase class I"/>
    <property type="match status" value="1"/>
</dbReference>
<evidence type="ECO:0000256" key="3">
    <source>
        <dbReference type="ARBA" id="ARBA00022485"/>
    </source>
</evidence>
<evidence type="ECO:0000313" key="14">
    <source>
        <dbReference type="Proteomes" id="UP000231407"/>
    </source>
</evidence>
<comment type="subcellular location">
    <subcellularLocation>
        <location evidence="2">Cytoplasm</location>
    </subcellularLocation>
</comment>
<keyword evidence="9" id="KW-0479">Metal-binding</keyword>
<dbReference type="InterPro" id="IPR004383">
    <property type="entry name" value="rRNA_lsu_MTrfase_RlmN/Cfr"/>
</dbReference>
<keyword evidence="5" id="KW-0698">rRNA processing</keyword>
<dbReference type="SFLD" id="SFLDS00029">
    <property type="entry name" value="Radical_SAM"/>
    <property type="match status" value="1"/>
</dbReference>
<evidence type="ECO:0000256" key="9">
    <source>
        <dbReference type="ARBA" id="ARBA00022723"/>
    </source>
</evidence>
<dbReference type="GO" id="GO:0070475">
    <property type="term" value="P:rRNA base methylation"/>
    <property type="evidence" value="ECO:0007669"/>
    <property type="project" value="TreeGrafter"/>
</dbReference>
<dbReference type="InterPro" id="IPR058240">
    <property type="entry name" value="rSAM_sf"/>
</dbReference>
<dbReference type="SUPFAM" id="SSF102114">
    <property type="entry name" value="Radical SAM enzymes"/>
    <property type="match status" value="1"/>
</dbReference>
<name>A0A2M7ATA7_9BACT</name>